<reference evidence="1 2" key="2">
    <citation type="submission" date="2018-11" db="EMBL/GenBank/DDBJ databases">
        <authorList>
            <consortium name="Pathogen Informatics"/>
        </authorList>
    </citation>
    <scope>NUCLEOTIDE SEQUENCE [LARGE SCALE GENOMIC DNA]</scope>
    <source>
        <strain evidence="1 2">NST_G2</strain>
    </source>
</reference>
<dbReference type="AlphaFoldDB" id="A0A183TTE1"/>
<dbReference type="WBParaSite" id="SSLN_0002047301-mRNA-1">
    <property type="protein sequence ID" value="SSLN_0002047301-mRNA-1"/>
    <property type="gene ID" value="SSLN_0002047301"/>
</dbReference>
<gene>
    <name evidence="1" type="ORF">SSLN_LOCUS19739</name>
</gene>
<dbReference type="OrthoDB" id="6262490at2759"/>
<keyword evidence="2" id="KW-1185">Reference proteome</keyword>
<proteinExistence type="predicted"/>
<organism evidence="3">
    <name type="scientific">Schistocephalus solidus</name>
    <name type="common">Tapeworm</name>
    <dbReference type="NCBI Taxonomy" id="70667"/>
    <lineage>
        <taxon>Eukaryota</taxon>
        <taxon>Metazoa</taxon>
        <taxon>Spiralia</taxon>
        <taxon>Lophotrochozoa</taxon>
        <taxon>Platyhelminthes</taxon>
        <taxon>Cestoda</taxon>
        <taxon>Eucestoda</taxon>
        <taxon>Diphyllobothriidea</taxon>
        <taxon>Diphyllobothriidae</taxon>
        <taxon>Schistocephalus</taxon>
    </lineage>
</organism>
<reference evidence="3" key="1">
    <citation type="submission" date="2016-06" db="UniProtKB">
        <authorList>
            <consortium name="WormBaseParasite"/>
        </authorList>
    </citation>
    <scope>IDENTIFICATION</scope>
</reference>
<dbReference type="Proteomes" id="UP000275846">
    <property type="component" value="Unassembled WGS sequence"/>
</dbReference>
<dbReference type="EMBL" id="UYSU01049008">
    <property type="protein sequence ID" value="VDM06125.1"/>
    <property type="molecule type" value="Genomic_DNA"/>
</dbReference>
<accession>A0A183TTE1</accession>
<sequence>MALVIKAWDGLPLQIIEVILSQCCLNDCMACVCVFSRWGLAFPRYISLCERAASYFSEVVKLSKNQSQLHIDLQGIGPTLAGGALTLLSQQLCQQPGCFSNLVSLNLSSQCQPLADLLEIFSSSDVQATSPSAFPALRFLSVRPIEDFRPVRDLTLKPPNFAALRCPPSLEETHLHITGEVAMSRRPARLPSRRCVFCRLEETHLHITGEVLKCSLGMKTFLQVISNVLVLAVCEAFSVHETWSGIIGGGNHFPLFPRLRLLRLTDEGGLQTRLLSLSREERRQVMPCLKELIVDVFCWSRSHRRIVSRLAVLSDYKIYLCDEGVSIRAKRGQTLDRPVLFPVFSVETDKCAFFGDKLRNLTIFMNADAMLQCPAGSTGLPVTAIEAELAQSPNRVCCLGLCSRFADTMGQASDFIGHCQKMALLCRVKLTSLLRLAGCNLHFVAMNHQILAACSVDPILQGICIQFRGCYPSVRCLHIIGTIYAVSLPQGITLWASLRYICGLFPCLQQLRISFMLGLDAVDLSLAIAQCPQLQTLFLHRVPIHLDEFQEALLNILSTSRELVALSLILGQIPIGGEIRSWTRAFHSDTLRYLHLELCSGGEVFSGEVMAIAQQIPTLLWVVVKCNDSHVIVANRTQAHDAPVLKEYLRLDTLDLTVICPQLFDLLWFQKSGVSYYLCPNYSPHHFEQIIKSAFCDQTVK</sequence>
<evidence type="ECO:0000313" key="1">
    <source>
        <dbReference type="EMBL" id="VDM06125.1"/>
    </source>
</evidence>
<protein>
    <submittedName>
        <fullName evidence="3">F-box domain-containing protein</fullName>
    </submittedName>
</protein>
<evidence type="ECO:0000313" key="2">
    <source>
        <dbReference type="Proteomes" id="UP000275846"/>
    </source>
</evidence>
<evidence type="ECO:0000313" key="3">
    <source>
        <dbReference type="WBParaSite" id="SSLN_0002047301-mRNA-1"/>
    </source>
</evidence>
<name>A0A183TTE1_SCHSO</name>